<feature type="non-terminal residue" evidence="2">
    <location>
        <position position="180"/>
    </location>
</feature>
<proteinExistence type="predicted"/>
<dbReference type="EMBL" id="CABIJS010000700">
    <property type="protein sequence ID" value="VUZ56198.1"/>
    <property type="molecule type" value="Genomic_DNA"/>
</dbReference>
<keyword evidence="3" id="KW-1185">Reference proteome</keyword>
<accession>A0A564ZBE9</accession>
<evidence type="ECO:0000313" key="2">
    <source>
        <dbReference type="EMBL" id="VUZ56198.1"/>
    </source>
</evidence>
<feature type="compositionally biased region" description="Low complexity" evidence="1">
    <location>
        <begin position="24"/>
        <end position="33"/>
    </location>
</feature>
<protein>
    <submittedName>
        <fullName evidence="2">Uncharacterized protein</fullName>
    </submittedName>
</protein>
<evidence type="ECO:0000256" key="1">
    <source>
        <dbReference type="SAM" id="MobiDB-lite"/>
    </source>
</evidence>
<gene>
    <name evidence="2" type="ORF">WMSIL1_LOCUS13891</name>
</gene>
<dbReference type="Gene3D" id="2.120.10.80">
    <property type="entry name" value="Kelch-type beta propeller"/>
    <property type="match status" value="1"/>
</dbReference>
<reference evidence="2 3" key="1">
    <citation type="submission" date="2019-07" db="EMBL/GenBank/DDBJ databases">
        <authorList>
            <person name="Jastrzebski P J."/>
            <person name="Paukszto L."/>
            <person name="Jastrzebski P J."/>
        </authorList>
    </citation>
    <scope>NUCLEOTIDE SEQUENCE [LARGE SCALE GENOMIC DNA]</scope>
    <source>
        <strain evidence="2 3">WMS-il1</strain>
    </source>
</reference>
<dbReference type="InterPro" id="IPR015915">
    <property type="entry name" value="Kelch-typ_b-propeller"/>
</dbReference>
<dbReference type="Proteomes" id="UP000321570">
    <property type="component" value="Unassembled WGS sequence"/>
</dbReference>
<dbReference type="AlphaFoldDB" id="A0A564ZBE9"/>
<organism evidence="2 3">
    <name type="scientific">Hymenolepis diminuta</name>
    <name type="common">Rat tapeworm</name>
    <dbReference type="NCBI Taxonomy" id="6216"/>
    <lineage>
        <taxon>Eukaryota</taxon>
        <taxon>Metazoa</taxon>
        <taxon>Spiralia</taxon>
        <taxon>Lophotrochozoa</taxon>
        <taxon>Platyhelminthes</taxon>
        <taxon>Cestoda</taxon>
        <taxon>Eucestoda</taxon>
        <taxon>Cyclophyllidea</taxon>
        <taxon>Hymenolepididae</taxon>
        <taxon>Hymenolepis</taxon>
    </lineage>
</organism>
<name>A0A564ZBE9_HYMDI</name>
<feature type="region of interest" description="Disordered" evidence="1">
    <location>
        <begin position="14"/>
        <end position="43"/>
    </location>
</feature>
<dbReference type="SUPFAM" id="SSF117281">
    <property type="entry name" value="Kelch motif"/>
    <property type="match status" value="1"/>
</dbReference>
<evidence type="ECO:0000313" key="3">
    <source>
        <dbReference type="Proteomes" id="UP000321570"/>
    </source>
</evidence>
<sequence>MDTLPICRRWLAEAQKSAKKQPITSTSMPSSSTEAKGQSSESQERLATFEGLIDATRVCILNREYSEVEIELLFPERECTTVFTFQDKLVFIGDLQSRFKSGSRRVDLMDLSTGQVSSLPDTIKARLFPDGVATENEIFVYETDVLSKSPDRFSKEVYEAALGRWSLLPPMFEESTRCAA</sequence>